<feature type="transmembrane region" description="Helical" evidence="5">
    <location>
        <begin position="289"/>
        <end position="310"/>
    </location>
</feature>
<proteinExistence type="predicted"/>
<keyword evidence="3 5" id="KW-1133">Transmembrane helix</keyword>
<comment type="subcellular location">
    <subcellularLocation>
        <location evidence="1">Membrane</location>
        <topology evidence="1">Multi-pass membrane protein</topology>
    </subcellularLocation>
</comment>
<protein>
    <recommendedName>
        <fullName evidence="8">Sugar phosphate transporter domain-containing protein</fullName>
    </recommendedName>
</protein>
<feature type="transmembrane region" description="Helical" evidence="5">
    <location>
        <begin position="417"/>
        <end position="441"/>
    </location>
</feature>
<gene>
    <name evidence="6" type="ORF">Golax_019889</name>
</gene>
<dbReference type="Proteomes" id="UP000593574">
    <property type="component" value="Unassembled WGS sequence"/>
</dbReference>
<evidence type="ECO:0000256" key="4">
    <source>
        <dbReference type="ARBA" id="ARBA00023136"/>
    </source>
</evidence>
<name>A0A7J8Z8F2_9ROSI</name>
<organism evidence="6 7">
    <name type="scientific">Gossypium laxum</name>
    <dbReference type="NCBI Taxonomy" id="34288"/>
    <lineage>
        <taxon>Eukaryota</taxon>
        <taxon>Viridiplantae</taxon>
        <taxon>Streptophyta</taxon>
        <taxon>Embryophyta</taxon>
        <taxon>Tracheophyta</taxon>
        <taxon>Spermatophyta</taxon>
        <taxon>Magnoliopsida</taxon>
        <taxon>eudicotyledons</taxon>
        <taxon>Gunneridae</taxon>
        <taxon>Pentapetalae</taxon>
        <taxon>rosids</taxon>
        <taxon>malvids</taxon>
        <taxon>Malvales</taxon>
        <taxon>Malvaceae</taxon>
        <taxon>Malvoideae</taxon>
        <taxon>Gossypium</taxon>
    </lineage>
</organism>
<feature type="transmembrane region" description="Helical" evidence="5">
    <location>
        <begin position="265"/>
        <end position="283"/>
    </location>
</feature>
<feature type="transmembrane region" description="Helical" evidence="5">
    <location>
        <begin position="346"/>
        <end position="365"/>
    </location>
</feature>
<sequence>MEGNSLTATEKLNSPTLDKSIISPIVEDIKAKLGIFAKVTFCFAGRQANIIAHALAGEVSSIMTSCHGVIALDLLVVVVLPVLGFGSSSIWCPYRSVVVSDMSNIKLDEVVCRDSEESELSSWNEKVTSDEKVNRVYEILNGIHKQGQRSLGSITPNVEKGTLTDRLFKGNKAAIGDSFNLPFDRNKKHAHVIGRRSGPLISGTAYCISSCSMILLNKVVLSSYNFNAGISLMFYQNLISCVVVAILGLCGAVSVEKLNWKLIRVWLPVNIIFVGMLVSGMYSLKYINIAMVTILKNMTNILTAIGEYYVFRKHQNQKVWTAMFMMIISAVSGGFTDLSFDAKGYTWQILNCILTAAYSLTLRLVMDKAKQATKAGSLNNMSMVLLNNLLSLPFAIFLIFILNEWKYVITTNVIKLPVFWVVATASGLLGLAISFTSMWFLHQTGPTTYRYLVLCMIKLDSVTQLLLERPMPLTYC</sequence>
<evidence type="ECO:0000256" key="1">
    <source>
        <dbReference type="ARBA" id="ARBA00004141"/>
    </source>
</evidence>
<dbReference type="EMBL" id="JABEZV010000003">
    <property type="protein sequence ID" value="MBA0707880.1"/>
    <property type="molecule type" value="Genomic_DNA"/>
</dbReference>
<evidence type="ECO:0008006" key="8">
    <source>
        <dbReference type="Google" id="ProtNLM"/>
    </source>
</evidence>
<accession>A0A7J8Z8F2</accession>
<feature type="transmembrane region" description="Helical" evidence="5">
    <location>
        <begin position="385"/>
        <end position="405"/>
    </location>
</feature>
<reference evidence="6 7" key="1">
    <citation type="journal article" date="2019" name="Genome Biol. Evol.">
        <title>Insights into the evolution of the New World diploid cottons (Gossypium, subgenus Houzingenia) based on genome sequencing.</title>
        <authorList>
            <person name="Grover C.E."/>
            <person name="Arick M.A. 2nd"/>
            <person name="Thrash A."/>
            <person name="Conover J.L."/>
            <person name="Sanders W.S."/>
            <person name="Peterson D.G."/>
            <person name="Frelichowski J.E."/>
            <person name="Scheffler J.A."/>
            <person name="Scheffler B.E."/>
            <person name="Wendel J.F."/>
        </authorList>
    </citation>
    <scope>NUCLEOTIDE SEQUENCE [LARGE SCALE GENOMIC DNA]</scope>
    <source>
        <strain evidence="6">4</strain>
        <tissue evidence="6">Leaf</tissue>
    </source>
</reference>
<dbReference type="PANTHER" id="PTHR11132">
    <property type="entry name" value="SOLUTE CARRIER FAMILY 35"/>
    <property type="match status" value="1"/>
</dbReference>
<evidence type="ECO:0000313" key="6">
    <source>
        <dbReference type="EMBL" id="MBA0707880.1"/>
    </source>
</evidence>
<dbReference type="GO" id="GO:0016020">
    <property type="term" value="C:membrane"/>
    <property type="evidence" value="ECO:0007669"/>
    <property type="project" value="UniProtKB-SubCell"/>
</dbReference>
<evidence type="ECO:0000313" key="7">
    <source>
        <dbReference type="Proteomes" id="UP000593574"/>
    </source>
</evidence>
<feature type="transmembrane region" description="Helical" evidence="5">
    <location>
        <begin position="233"/>
        <end position="253"/>
    </location>
</feature>
<evidence type="ECO:0000256" key="3">
    <source>
        <dbReference type="ARBA" id="ARBA00022989"/>
    </source>
</evidence>
<keyword evidence="7" id="KW-1185">Reference proteome</keyword>
<keyword evidence="2 5" id="KW-0812">Transmembrane</keyword>
<evidence type="ECO:0000256" key="2">
    <source>
        <dbReference type="ARBA" id="ARBA00022692"/>
    </source>
</evidence>
<evidence type="ECO:0000256" key="5">
    <source>
        <dbReference type="SAM" id="Phobius"/>
    </source>
</evidence>
<comment type="caution">
    <text evidence="6">The sequence shown here is derived from an EMBL/GenBank/DDBJ whole genome shotgun (WGS) entry which is preliminary data.</text>
</comment>
<keyword evidence="4 5" id="KW-0472">Membrane</keyword>
<feature type="transmembrane region" description="Helical" evidence="5">
    <location>
        <begin position="322"/>
        <end position="340"/>
    </location>
</feature>
<dbReference type="InterPro" id="IPR050186">
    <property type="entry name" value="TPT_transporter"/>
</dbReference>
<dbReference type="AlphaFoldDB" id="A0A7J8Z8F2"/>